<dbReference type="InterPro" id="IPR038570">
    <property type="entry name" value="HicA_sf"/>
</dbReference>
<evidence type="ECO:0000313" key="9">
    <source>
        <dbReference type="Proteomes" id="UP000589373"/>
    </source>
</evidence>
<dbReference type="Gene3D" id="3.30.920.30">
    <property type="entry name" value="Hypothetical protein"/>
    <property type="match status" value="1"/>
</dbReference>
<proteinExistence type="inferred from homology"/>
<dbReference type="GO" id="GO:0003729">
    <property type="term" value="F:mRNA binding"/>
    <property type="evidence" value="ECO:0007669"/>
    <property type="project" value="InterPro"/>
</dbReference>
<keyword evidence="6" id="KW-0694">RNA-binding</keyword>
<dbReference type="SUPFAM" id="SSF54786">
    <property type="entry name" value="YcfA/nrd intein domain"/>
    <property type="match status" value="1"/>
</dbReference>
<organism evidence="8 9">
    <name type="scientific">Trichococcus flocculiformis</name>
    <dbReference type="NCBI Taxonomy" id="82803"/>
    <lineage>
        <taxon>Bacteria</taxon>
        <taxon>Bacillati</taxon>
        <taxon>Bacillota</taxon>
        <taxon>Bacilli</taxon>
        <taxon>Lactobacillales</taxon>
        <taxon>Carnobacteriaceae</taxon>
        <taxon>Trichococcus</taxon>
    </lineage>
</organism>
<keyword evidence="2" id="KW-1277">Toxin-antitoxin system</keyword>
<sequence length="70" mass="7933">MWTGVTEKSQTARKVLKLLKEHGFIDVRIIGDHHRYEDETGHKVTVPYSGLKDELAPGTYNNILKQAGLK</sequence>
<accession>A0A847D6C8</accession>
<dbReference type="InterPro" id="IPR012933">
    <property type="entry name" value="HicA_mRNA_interferase"/>
</dbReference>
<dbReference type="GO" id="GO:0016787">
    <property type="term" value="F:hydrolase activity"/>
    <property type="evidence" value="ECO:0007669"/>
    <property type="project" value="UniProtKB-KW"/>
</dbReference>
<evidence type="ECO:0000256" key="2">
    <source>
        <dbReference type="ARBA" id="ARBA00022649"/>
    </source>
</evidence>
<dbReference type="Pfam" id="PF07927">
    <property type="entry name" value="HicA_toxin"/>
    <property type="match status" value="1"/>
</dbReference>
<name>A0A847D6C8_9LACT</name>
<evidence type="ECO:0000256" key="3">
    <source>
        <dbReference type="ARBA" id="ARBA00022722"/>
    </source>
</evidence>
<evidence type="ECO:0000256" key="4">
    <source>
        <dbReference type="ARBA" id="ARBA00022759"/>
    </source>
</evidence>
<evidence type="ECO:0000256" key="1">
    <source>
        <dbReference type="ARBA" id="ARBA00006620"/>
    </source>
</evidence>
<evidence type="ECO:0000313" key="8">
    <source>
        <dbReference type="EMBL" id="NLD32208.1"/>
    </source>
</evidence>
<protein>
    <submittedName>
        <fullName evidence="8">Addiction module toxin, HicA family</fullName>
    </submittedName>
</protein>
<comment type="caution">
    <text evidence="8">The sequence shown here is derived from an EMBL/GenBank/DDBJ whole genome shotgun (WGS) entry which is preliminary data.</text>
</comment>
<dbReference type="Proteomes" id="UP000589373">
    <property type="component" value="Unassembled WGS sequence"/>
</dbReference>
<gene>
    <name evidence="8" type="ORF">GX662_08120</name>
</gene>
<evidence type="ECO:0000256" key="7">
    <source>
        <dbReference type="ARBA" id="ARBA00023016"/>
    </source>
</evidence>
<dbReference type="AlphaFoldDB" id="A0A847D6C8"/>
<keyword evidence="7" id="KW-0346">Stress response</keyword>
<keyword evidence="4" id="KW-0255">Endonuclease</keyword>
<dbReference type="EMBL" id="JAAZCD010000186">
    <property type="protein sequence ID" value="NLD32208.1"/>
    <property type="molecule type" value="Genomic_DNA"/>
</dbReference>
<evidence type="ECO:0000256" key="6">
    <source>
        <dbReference type="ARBA" id="ARBA00022884"/>
    </source>
</evidence>
<dbReference type="OrthoDB" id="286048at2"/>
<dbReference type="GO" id="GO:0004519">
    <property type="term" value="F:endonuclease activity"/>
    <property type="evidence" value="ECO:0007669"/>
    <property type="project" value="UniProtKB-KW"/>
</dbReference>
<keyword evidence="5" id="KW-0378">Hydrolase</keyword>
<keyword evidence="3" id="KW-0540">Nuclease</keyword>
<evidence type="ECO:0000256" key="5">
    <source>
        <dbReference type="ARBA" id="ARBA00022801"/>
    </source>
</evidence>
<dbReference type="RefSeq" id="WP_086989364.1">
    <property type="nucleotide sequence ID" value="NZ_FJMZ01000024.1"/>
</dbReference>
<comment type="similarity">
    <text evidence="1">Belongs to the HicA mRNA interferase family.</text>
</comment>
<reference evidence="8 9" key="1">
    <citation type="journal article" date="2020" name="Biotechnol. Biofuels">
        <title>New insights from the biogas microbiome by comprehensive genome-resolved metagenomics of nearly 1600 species originating from multiple anaerobic digesters.</title>
        <authorList>
            <person name="Campanaro S."/>
            <person name="Treu L."/>
            <person name="Rodriguez-R L.M."/>
            <person name="Kovalovszki A."/>
            <person name="Ziels R.M."/>
            <person name="Maus I."/>
            <person name="Zhu X."/>
            <person name="Kougias P.G."/>
            <person name="Basile A."/>
            <person name="Luo G."/>
            <person name="Schluter A."/>
            <person name="Konstantinidis K.T."/>
            <person name="Angelidaki I."/>
        </authorList>
    </citation>
    <scope>NUCLEOTIDE SEQUENCE [LARGE SCALE GENOMIC DNA]</scope>
    <source>
        <strain evidence="8">AS07pgkLD_105</strain>
    </source>
</reference>